<dbReference type="InterPro" id="IPR024705">
    <property type="entry name" value="Ssp411"/>
</dbReference>
<dbReference type="AlphaFoldDB" id="A0A158RBR2"/>
<dbReference type="SUPFAM" id="SSF48208">
    <property type="entry name" value="Six-hairpin glycosidases"/>
    <property type="match status" value="1"/>
</dbReference>
<dbReference type="InterPro" id="IPR036249">
    <property type="entry name" value="Thioredoxin-like_sf"/>
</dbReference>
<proteinExistence type="predicted"/>
<reference evidence="2 3" key="2">
    <citation type="submission" date="2018-11" db="EMBL/GenBank/DDBJ databases">
        <authorList>
            <consortium name="Pathogen Informatics"/>
        </authorList>
    </citation>
    <scope>NUCLEOTIDE SEQUENCE [LARGE SCALE GENOMIC DNA]</scope>
</reference>
<dbReference type="OrthoDB" id="1923667at2759"/>
<protein>
    <submittedName>
        <fullName evidence="4">Thioredox_DsbH domain-containing protein</fullName>
    </submittedName>
</protein>
<dbReference type="PIRSF" id="PIRSF006402">
    <property type="entry name" value="UCP006402_thioredoxin"/>
    <property type="match status" value="1"/>
</dbReference>
<sequence length="723" mass="82934">MNRLSSEKSPYLLQHATNPVNWYPWGEEAFMEAKRTNRPIFLSIGYSTCHWCHVMAHESFENKEVAEILNKNFVSIKVDREERPDVDKVYLKFTQAISGECGWPLSLFLTTDLKPFIAGTYFPLHDRYNRPGFLTLLHFVAGRWHTESEEIVRSADKLLSAIKNSLKPKNGKLLPLKELVEIENMCYNHLVRSFDDQHKGFTIAPKFPTCVNLEFLLCFYSVYPNDDSGKNALRMVGETLMAINRGGIHDHVGKGFHRYSVDAEWHVPHFEKMLYDQAQMLFAAAVYYMITGKLKDVIADIVSYVHDNLTHKSGGLYSAEDADSLPDFDSDKKKEGAYYVWTEKEIDEILKNKPVNDFQELTYADVFKLHYNVKPDGNVSRYSDPHGELKLKNVLIITEAEDISAKKCAISIENFRDVIMQSKALLQKAQKQRPHPHLDSKIITSWNALMISGLVKAAVAMENNELLSRAVNVVEFIKRSMIDGRLLHVAYVKDDGDIAINDTPVYAYAEDYACFIQALLDLYEASFDEKLIKLAFDLQKEMDDRFWDTAHNSGYYQTAKDPHIIFRFINNEDGAEPSINSIASMNLIRLYGISYQKSFSDRAVKIFESAAKDLKNHPFLLPKMISAFLMHEKRMRQVIVVGSRDCETTQQMLSIISKHFDCRRVLVSLDPAKDLWLQSVNDHFKHLAMSTDGVMTYICEDFKCLLPIASVVDLKKRINMNNS</sequence>
<dbReference type="Pfam" id="PF03190">
    <property type="entry name" value="Thioredox_DsbH"/>
    <property type="match status" value="1"/>
</dbReference>
<dbReference type="GO" id="GO:0005975">
    <property type="term" value="P:carbohydrate metabolic process"/>
    <property type="evidence" value="ECO:0007669"/>
    <property type="project" value="InterPro"/>
</dbReference>
<dbReference type="PANTHER" id="PTHR42899:SF1">
    <property type="entry name" value="SPERMATOGENESIS-ASSOCIATED PROTEIN 20"/>
    <property type="match status" value="1"/>
</dbReference>
<dbReference type="Gene3D" id="3.40.30.10">
    <property type="entry name" value="Glutaredoxin"/>
    <property type="match status" value="1"/>
</dbReference>
<feature type="domain" description="Spermatogenesis-associated protein 20-like TRX" evidence="1">
    <location>
        <begin position="1"/>
        <end position="162"/>
    </location>
</feature>
<dbReference type="Proteomes" id="UP000276776">
    <property type="component" value="Unassembled WGS sequence"/>
</dbReference>
<dbReference type="Gene3D" id="1.50.10.10">
    <property type="match status" value="1"/>
</dbReference>
<evidence type="ECO:0000313" key="2">
    <source>
        <dbReference type="EMBL" id="VDN02553.1"/>
    </source>
</evidence>
<reference evidence="4" key="1">
    <citation type="submission" date="2016-04" db="UniProtKB">
        <authorList>
            <consortium name="WormBaseParasite"/>
        </authorList>
    </citation>
    <scope>IDENTIFICATION</scope>
</reference>
<evidence type="ECO:0000313" key="3">
    <source>
        <dbReference type="Proteomes" id="UP000276776"/>
    </source>
</evidence>
<keyword evidence="3" id="KW-1185">Reference proteome</keyword>
<organism evidence="4">
    <name type="scientific">Thelazia callipaeda</name>
    <name type="common">Oriental eyeworm</name>
    <name type="synonym">Parasitic nematode</name>
    <dbReference type="NCBI Taxonomy" id="103827"/>
    <lineage>
        <taxon>Eukaryota</taxon>
        <taxon>Metazoa</taxon>
        <taxon>Ecdysozoa</taxon>
        <taxon>Nematoda</taxon>
        <taxon>Chromadorea</taxon>
        <taxon>Rhabditida</taxon>
        <taxon>Spirurina</taxon>
        <taxon>Spiruromorpha</taxon>
        <taxon>Thelazioidea</taxon>
        <taxon>Thelaziidae</taxon>
        <taxon>Thelazia</taxon>
    </lineage>
</organism>
<dbReference type="InterPro" id="IPR004879">
    <property type="entry name" value="Ssp411-like_TRX"/>
</dbReference>
<dbReference type="WBParaSite" id="TCLT_0000533601-mRNA-1">
    <property type="protein sequence ID" value="TCLT_0000533601-mRNA-1"/>
    <property type="gene ID" value="TCLT_0000533601"/>
</dbReference>
<dbReference type="OMA" id="PFYFGTY"/>
<dbReference type="InterPro" id="IPR012341">
    <property type="entry name" value="6hp_glycosidase-like_sf"/>
</dbReference>
<accession>A0A158RBR2</accession>
<dbReference type="PANTHER" id="PTHR42899">
    <property type="entry name" value="SPERMATOGENESIS-ASSOCIATED PROTEIN 20"/>
    <property type="match status" value="1"/>
</dbReference>
<dbReference type="CDD" id="cd02955">
    <property type="entry name" value="SSP411"/>
    <property type="match status" value="1"/>
</dbReference>
<dbReference type="InterPro" id="IPR008928">
    <property type="entry name" value="6-hairpin_glycosidase_sf"/>
</dbReference>
<name>A0A158RBR2_THECL</name>
<dbReference type="EMBL" id="UYYF01004333">
    <property type="protein sequence ID" value="VDN02553.1"/>
    <property type="molecule type" value="Genomic_DNA"/>
</dbReference>
<dbReference type="STRING" id="103827.A0A158RBR2"/>
<evidence type="ECO:0000313" key="4">
    <source>
        <dbReference type="WBParaSite" id="TCLT_0000533601-mRNA-1"/>
    </source>
</evidence>
<evidence type="ECO:0000259" key="1">
    <source>
        <dbReference type="Pfam" id="PF03190"/>
    </source>
</evidence>
<dbReference type="SUPFAM" id="SSF52833">
    <property type="entry name" value="Thioredoxin-like"/>
    <property type="match status" value="1"/>
</dbReference>
<gene>
    <name evidence="2" type="ORF">TCLT_LOCUS5325</name>
</gene>